<feature type="transmembrane region" description="Helical" evidence="6">
    <location>
        <begin position="45"/>
        <end position="65"/>
    </location>
</feature>
<keyword evidence="9" id="KW-1185">Reference proteome</keyword>
<name>A0A844Y8P0_9SPHN</name>
<evidence type="ECO:0000256" key="1">
    <source>
        <dbReference type="ARBA" id="ARBA00004141"/>
    </source>
</evidence>
<gene>
    <name evidence="8" type="ORF">GRI47_11650</name>
</gene>
<dbReference type="PANTHER" id="PTHR32322">
    <property type="entry name" value="INNER MEMBRANE TRANSPORTER"/>
    <property type="match status" value="1"/>
</dbReference>
<sequence>MSAGSDDKTLFSPRNLGAFLLVSVIWGGTWLVIKDQLGTVPAQWSITYRFVVASLGMFALAKLRGESLALAKGGQRWAMLLGITQFTLNFTFVYNAEHFITSGLVAVMFALLVVPNALLGRFFLGQRITPAFVLGSSIAAVGVALLFAQEYRASPATLGEVLLGAGLAVGGILSASAANIAQAMEGAKRQPLLTLLAWSMLWGVAINAALALVTVGPPSFDARPSYVLGIVYLGLLGSVVTFPLYYGLVRKVGAGQAAYTSVIVPVVAMVLSTLFEGYRWGLLPAAGALLVLGGMVVALKGRSAVPPRRATPEP</sequence>
<proteinExistence type="inferred from homology"/>
<accession>A0A844Y8P0</accession>
<evidence type="ECO:0000256" key="6">
    <source>
        <dbReference type="SAM" id="Phobius"/>
    </source>
</evidence>
<feature type="transmembrane region" description="Helical" evidence="6">
    <location>
        <begin position="281"/>
        <end position="299"/>
    </location>
</feature>
<comment type="subcellular location">
    <subcellularLocation>
        <location evidence="1">Membrane</location>
        <topology evidence="1">Multi-pass membrane protein</topology>
    </subcellularLocation>
</comment>
<dbReference type="InterPro" id="IPR050638">
    <property type="entry name" value="AA-Vitamin_Transporters"/>
</dbReference>
<evidence type="ECO:0000256" key="5">
    <source>
        <dbReference type="ARBA" id="ARBA00023136"/>
    </source>
</evidence>
<evidence type="ECO:0000256" key="2">
    <source>
        <dbReference type="ARBA" id="ARBA00007362"/>
    </source>
</evidence>
<dbReference type="AlphaFoldDB" id="A0A844Y8P0"/>
<evidence type="ECO:0000313" key="9">
    <source>
        <dbReference type="Proteomes" id="UP000430272"/>
    </source>
</evidence>
<evidence type="ECO:0000256" key="4">
    <source>
        <dbReference type="ARBA" id="ARBA00022989"/>
    </source>
</evidence>
<keyword evidence="4 6" id="KW-1133">Transmembrane helix</keyword>
<comment type="similarity">
    <text evidence="2">Belongs to the EamA transporter family.</text>
</comment>
<feature type="transmembrane region" description="Helical" evidence="6">
    <location>
        <begin position="225"/>
        <end position="245"/>
    </location>
</feature>
<dbReference type="OrthoDB" id="2352272at2"/>
<feature type="domain" description="EamA" evidence="7">
    <location>
        <begin position="164"/>
        <end position="298"/>
    </location>
</feature>
<keyword evidence="5 6" id="KW-0472">Membrane</keyword>
<feature type="domain" description="EamA" evidence="7">
    <location>
        <begin position="19"/>
        <end position="147"/>
    </location>
</feature>
<feature type="transmembrane region" description="Helical" evidence="6">
    <location>
        <begin position="100"/>
        <end position="119"/>
    </location>
</feature>
<evidence type="ECO:0000313" key="8">
    <source>
        <dbReference type="EMBL" id="MXO54654.1"/>
    </source>
</evidence>
<dbReference type="Proteomes" id="UP000430272">
    <property type="component" value="Unassembled WGS sequence"/>
</dbReference>
<dbReference type="InterPro" id="IPR000620">
    <property type="entry name" value="EamA_dom"/>
</dbReference>
<organism evidence="8 9">
    <name type="scientific">Qipengyuania pelagi</name>
    <dbReference type="NCBI Taxonomy" id="994320"/>
    <lineage>
        <taxon>Bacteria</taxon>
        <taxon>Pseudomonadati</taxon>
        <taxon>Pseudomonadota</taxon>
        <taxon>Alphaproteobacteria</taxon>
        <taxon>Sphingomonadales</taxon>
        <taxon>Erythrobacteraceae</taxon>
        <taxon>Qipengyuania</taxon>
    </lineage>
</organism>
<feature type="transmembrane region" description="Helical" evidence="6">
    <location>
        <begin position="131"/>
        <end position="149"/>
    </location>
</feature>
<keyword evidence="3 6" id="KW-0812">Transmembrane</keyword>
<feature type="transmembrane region" description="Helical" evidence="6">
    <location>
        <begin position="16"/>
        <end position="33"/>
    </location>
</feature>
<evidence type="ECO:0000259" key="7">
    <source>
        <dbReference type="Pfam" id="PF00892"/>
    </source>
</evidence>
<evidence type="ECO:0000256" key="3">
    <source>
        <dbReference type="ARBA" id="ARBA00022692"/>
    </source>
</evidence>
<feature type="transmembrane region" description="Helical" evidence="6">
    <location>
        <begin position="161"/>
        <end position="180"/>
    </location>
</feature>
<feature type="transmembrane region" description="Helical" evidence="6">
    <location>
        <begin position="257"/>
        <end position="275"/>
    </location>
</feature>
<comment type="caution">
    <text evidence="8">The sequence shown here is derived from an EMBL/GenBank/DDBJ whole genome shotgun (WGS) entry which is preliminary data.</text>
</comment>
<dbReference type="GO" id="GO:0016020">
    <property type="term" value="C:membrane"/>
    <property type="evidence" value="ECO:0007669"/>
    <property type="project" value="UniProtKB-SubCell"/>
</dbReference>
<reference evidence="8 9" key="1">
    <citation type="submission" date="2019-12" db="EMBL/GenBank/DDBJ databases">
        <title>Genomic-based taxomic classification of the family Erythrobacteraceae.</title>
        <authorList>
            <person name="Xu L."/>
        </authorList>
    </citation>
    <scope>NUCLEOTIDE SEQUENCE [LARGE SCALE GENOMIC DNA]</scope>
    <source>
        <strain evidence="8 9">JCM 17468</strain>
    </source>
</reference>
<dbReference type="SUPFAM" id="SSF103481">
    <property type="entry name" value="Multidrug resistance efflux transporter EmrE"/>
    <property type="match status" value="2"/>
</dbReference>
<dbReference type="EMBL" id="WTYD01000002">
    <property type="protein sequence ID" value="MXO54654.1"/>
    <property type="molecule type" value="Genomic_DNA"/>
</dbReference>
<dbReference type="PANTHER" id="PTHR32322:SF2">
    <property type="entry name" value="EAMA DOMAIN-CONTAINING PROTEIN"/>
    <property type="match status" value="1"/>
</dbReference>
<dbReference type="InterPro" id="IPR037185">
    <property type="entry name" value="EmrE-like"/>
</dbReference>
<feature type="transmembrane region" description="Helical" evidence="6">
    <location>
        <begin position="192"/>
        <end position="213"/>
    </location>
</feature>
<protein>
    <submittedName>
        <fullName evidence="8">EamA family transporter</fullName>
    </submittedName>
</protein>
<dbReference type="RefSeq" id="WP_160661552.1">
    <property type="nucleotide sequence ID" value="NZ_BAABDV010000001.1"/>
</dbReference>
<dbReference type="Pfam" id="PF00892">
    <property type="entry name" value="EamA"/>
    <property type="match status" value="2"/>
</dbReference>